<protein>
    <recommendedName>
        <fullName evidence="8">LPS-assembly lipoprotein LptM</fullName>
    </recommendedName>
</protein>
<keyword evidence="12" id="KW-1185">Reference proteome</keyword>
<comment type="caution">
    <text evidence="11">The sequence shown here is derived from an EMBL/GenBank/DDBJ whole genome shotgun (WGS) entry which is preliminary data.</text>
</comment>
<evidence type="ECO:0000256" key="3">
    <source>
        <dbReference type="ARBA" id="ARBA00023136"/>
    </source>
</evidence>
<dbReference type="EMBL" id="LYRP01000008">
    <property type="protein sequence ID" value="OAT77472.1"/>
    <property type="molecule type" value="Genomic_DNA"/>
</dbReference>
<keyword evidence="2 10" id="KW-0732">Signal</keyword>
<dbReference type="Proteomes" id="UP000078225">
    <property type="component" value="Unassembled WGS sequence"/>
</dbReference>
<dbReference type="RefSeq" id="WP_064596893.1">
    <property type="nucleotide sequence ID" value="NZ_CP134782.1"/>
</dbReference>
<keyword evidence="5" id="KW-0998">Cell outer membrane</keyword>
<evidence type="ECO:0000256" key="10">
    <source>
        <dbReference type="SAM" id="SignalP"/>
    </source>
</evidence>
<name>A0A1B7L552_9ENTR</name>
<accession>A0A1B7L552</accession>
<keyword evidence="6" id="KW-0449">Lipoprotein</keyword>
<evidence type="ECO:0000256" key="8">
    <source>
        <dbReference type="ARBA" id="ARBA00049730"/>
    </source>
</evidence>
<feature type="chain" id="PRO_5008596691" description="LPS-assembly lipoprotein LptM" evidence="10">
    <location>
        <begin position="19"/>
        <end position="68"/>
    </location>
</feature>
<comment type="subcellular location">
    <subcellularLocation>
        <location evidence="1">Cell outer membrane</location>
        <topology evidence="1">Lipid-anchor</topology>
    </subcellularLocation>
</comment>
<proteinExistence type="inferred from homology"/>
<reference evidence="12" key="1">
    <citation type="submission" date="2016-05" db="EMBL/GenBank/DDBJ databases">
        <authorList>
            <person name="Behera P."/>
            <person name="Vaishampayan P."/>
            <person name="Singh N."/>
            <person name="Raina V."/>
            <person name="Suar M."/>
            <person name="Pattnaik A."/>
            <person name="Rastogi G."/>
        </authorList>
    </citation>
    <scope>NUCLEOTIDE SEQUENCE [LARGE SCALE GENOMIC DNA]</scope>
    <source>
        <strain evidence="12">MP23</strain>
    </source>
</reference>
<dbReference type="PROSITE" id="PS51257">
    <property type="entry name" value="PROKAR_LIPOPROTEIN"/>
    <property type="match status" value="1"/>
</dbReference>
<comment type="similarity">
    <text evidence="7">Belongs to the LptM family.</text>
</comment>
<evidence type="ECO:0000256" key="9">
    <source>
        <dbReference type="SAM" id="MobiDB-lite"/>
    </source>
</evidence>
<gene>
    <name evidence="11" type="ORF">A9B99_21515</name>
</gene>
<evidence type="ECO:0000256" key="7">
    <source>
        <dbReference type="ARBA" id="ARBA00049647"/>
    </source>
</evidence>
<evidence type="ECO:0000256" key="2">
    <source>
        <dbReference type="ARBA" id="ARBA00022729"/>
    </source>
</evidence>
<dbReference type="AlphaFoldDB" id="A0A1B7L552"/>
<dbReference type="Pfam" id="PF13627">
    <property type="entry name" value="LptM_cons"/>
    <property type="match status" value="1"/>
</dbReference>
<keyword evidence="3" id="KW-0472">Membrane</keyword>
<dbReference type="OrthoDB" id="7066359at2"/>
<evidence type="ECO:0000256" key="1">
    <source>
        <dbReference type="ARBA" id="ARBA00004459"/>
    </source>
</evidence>
<dbReference type="InterPro" id="IPR032831">
    <property type="entry name" value="LptM_cons"/>
</dbReference>
<dbReference type="STRING" id="1691903.A9B99_21515"/>
<keyword evidence="4" id="KW-0564">Palmitate</keyword>
<organism evidence="11 12">
    <name type="scientific">Mangrovibacter phragmitis</name>
    <dbReference type="NCBI Taxonomy" id="1691903"/>
    <lineage>
        <taxon>Bacteria</taxon>
        <taxon>Pseudomonadati</taxon>
        <taxon>Pseudomonadota</taxon>
        <taxon>Gammaproteobacteria</taxon>
        <taxon>Enterobacterales</taxon>
        <taxon>Enterobacteriaceae</taxon>
        <taxon>Mangrovibacter</taxon>
    </lineage>
</organism>
<evidence type="ECO:0000256" key="4">
    <source>
        <dbReference type="ARBA" id="ARBA00023139"/>
    </source>
</evidence>
<evidence type="ECO:0000313" key="12">
    <source>
        <dbReference type="Proteomes" id="UP000078225"/>
    </source>
</evidence>
<dbReference type="NCBIfam" id="NF047847">
    <property type="entry name" value="SS_mature_LptM"/>
    <property type="match status" value="1"/>
</dbReference>
<feature type="region of interest" description="Disordered" evidence="9">
    <location>
        <begin position="26"/>
        <end position="68"/>
    </location>
</feature>
<feature type="signal peptide" evidence="10">
    <location>
        <begin position="1"/>
        <end position="18"/>
    </location>
</feature>
<sequence>MKKLVYPLAMALAMFSLSGCGLKGPLYFPPADNKTPEHVEKPASSTQSAAPDQNDRGYGDDPTQVVTQ</sequence>
<evidence type="ECO:0000256" key="6">
    <source>
        <dbReference type="ARBA" id="ARBA00023288"/>
    </source>
</evidence>
<evidence type="ECO:0000256" key="5">
    <source>
        <dbReference type="ARBA" id="ARBA00023237"/>
    </source>
</evidence>
<evidence type="ECO:0000313" key="11">
    <source>
        <dbReference type="EMBL" id="OAT77472.1"/>
    </source>
</evidence>
<dbReference type="GO" id="GO:0009279">
    <property type="term" value="C:cell outer membrane"/>
    <property type="evidence" value="ECO:0007669"/>
    <property type="project" value="UniProtKB-SubCell"/>
</dbReference>